<accession>A0A1I1PF93</accession>
<evidence type="ECO:0000313" key="3">
    <source>
        <dbReference type="Proteomes" id="UP000199439"/>
    </source>
</evidence>
<organism evidence="2 3">
    <name type="scientific">Algibacter pectinivorans</name>
    <dbReference type="NCBI Taxonomy" id="870482"/>
    <lineage>
        <taxon>Bacteria</taxon>
        <taxon>Pseudomonadati</taxon>
        <taxon>Bacteroidota</taxon>
        <taxon>Flavobacteriia</taxon>
        <taxon>Flavobacteriales</taxon>
        <taxon>Flavobacteriaceae</taxon>
        <taxon>Algibacter</taxon>
    </lineage>
</organism>
<keyword evidence="1" id="KW-1133">Transmembrane helix</keyword>
<dbReference type="OrthoDB" id="1143964at2"/>
<name>A0A1I1PF93_9FLAO</name>
<feature type="transmembrane region" description="Helical" evidence="1">
    <location>
        <begin position="111"/>
        <end position="133"/>
    </location>
</feature>
<dbReference type="STRING" id="870482.SAMN04487987_103445"/>
<feature type="transmembrane region" description="Helical" evidence="1">
    <location>
        <begin position="12"/>
        <end position="36"/>
    </location>
</feature>
<evidence type="ECO:0000313" key="2">
    <source>
        <dbReference type="EMBL" id="SFD08425.1"/>
    </source>
</evidence>
<keyword evidence="1" id="KW-0472">Membrane</keyword>
<sequence>MTNTYFNKPPIWFWIISIIALVWNALGVDGYLGQAYNTERYRNSFTPEQLEIAANAPSWTMGAFAIAVFTGVLGAIFLLLRKKIATTFWLISLIAVLLQMGYALVTGEAASVAMVLIIIVFAIAFLVFSRFAASKHWIA</sequence>
<reference evidence="3" key="1">
    <citation type="submission" date="2016-10" db="EMBL/GenBank/DDBJ databases">
        <authorList>
            <person name="Varghese N."/>
            <person name="Submissions S."/>
        </authorList>
    </citation>
    <scope>NUCLEOTIDE SEQUENCE [LARGE SCALE GENOMIC DNA]</scope>
    <source>
        <strain evidence="3">DSM 25730</strain>
    </source>
</reference>
<proteinExistence type="predicted"/>
<feature type="transmembrane region" description="Helical" evidence="1">
    <location>
        <begin position="87"/>
        <end position="105"/>
    </location>
</feature>
<keyword evidence="3" id="KW-1185">Reference proteome</keyword>
<dbReference type="EMBL" id="FOMI01000003">
    <property type="protein sequence ID" value="SFD08425.1"/>
    <property type="molecule type" value="Genomic_DNA"/>
</dbReference>
<gene>
    <name evidence="2" type="ORF">SAMN04487987_103445</name>
</gene>
<dbReference type="AlphaFoldDB" id="A0A1I1PF93"/>
<protein>
    <submittedName>
        <fullName evidence="2">Uncharacterized protein</fullName>
    </submittedName>
</protein>
<evidence type="ECO:0000256" key="1">
    <source>
        <dbReference type="SAM" id="Phobius"/>
    </source>
</evidence>
<dbReference type="Proteomes" id="UP000199439">
    <property type="component" value="Unassembled WGS sequence"/>
</dbReference>
<feature type="transmembrane region" description="Helical" evidence="1">
    <location>
        <begin position="56"/>
        <end position="80"/>
    </location>
</feature>
<dbReference type="RefSeq" id="WP_092850873.1">
    <property type="nucleotide sequence ID" value="NZ_FOMI01000003.1"/>
</dbReference>
<keyword evidence="1" id="KW-0812">Transmembrane</keyword>